<name>A0A382LGK8_9ZZZZ</name>
<evidence type="ECO:0000313" key="2">
    <source>
        <dbReference type="EMBL" id="SVC34287.1"/>
    </source>
</evidence>
<reference evidence="2" key="1">
    <citation type="submission" date="2018-05" db="EMBL/GenBank/DDBJ databases">
        <authorList>
            <person name="Lanie J.A."/>
            <person name="Ng W.-L."/>
            <person name="Kazmierczak K.M."/>
            <person name="Andrzejewski T.M."/>
            <person name="Davidsen T.M."/>
            <person name="Wayne K.J."/>
            <person name="Tettelin H."/>
            <person name="Glass J.I."/>
            <person name="Rusch D."/>
            <person name="Podicherti R."/>
            <person name="Tsui H.-C.T."/>
            <person name="Winkler M.E."/>
        </authorList>
    </citation>
    <scope>NUCLEOTIDE SEQUENCE</scope>
</reference>
<evidence type="ECO:0000256" key="1">
    <source>
        <dbReference type="SAM" id="MobiDB-lite"/>
    </source>
</evidence>
<feature type="compositionally biased region" description="Polar residues" evidence="1">
    <location>
        <begin position="15"/>
        <end position="45"/>
    </location>
</feature>
<sequence>VASTERASVPRPAPASTTVKSTGRPSRSQTPSIQRASTAPNSGPTSGLVMKSPRRPAAPPDA</sequence>
<dbReference type="EMBL" id="UINC01086121">
    <property type="protein sequence ID" value="SVC34287.1"/>
    <property type="molecule type" value="Genomic_DNA"/>
</dbReference>
<feature type="non-terminal residue" evidence="2">
    <location>
        <position position="1"/>
    </location>
</feature>
<accession>A0A382LGK8</accession>
<dbReference type="AlphaFoldDB" id="A0A382LGK8"/>
<proteinExistence type="predicted"/>
<feature type="region of interest" description="Disordered" evidence="1">
    <location>
        <begin position="1"/>
        <end position="62"/>
    </location>
</feature>
<protein>
    <submittedName>
        <fullName evidence="2">Uncharacterized protein</fullName>
    </submittedName>
</protein>
<organism evidence="2">
    <name type="scientific">marine metagenome</name>
    <dbReference type="NCBI Taxonomy" id="408172"/>
    <lineage>
        <taxon>unclassified sequences</taxon>
        <taxon>metagenomes</taxon>
        <taxon>ecological metagenomes</taxon>
    </lineage>
</organism>
<gene>
    <name evidence="2" type="ORF">METZ01_LOCUS287141</name>
</gene>